<sequence>MQKHYLQCLIFFFMAVFMTACYTDSQKEKQTATNDSLKTQTQNQNSHSLSIPQAWAETVKKNIHLEQPIALKEQAAEVQLIIGSDTGVVRGFYLGDSIQKVLQHEQAWLIEDDSCFKTFSIDLNRRRAEMIDIQYFTDSLTHQLVESIVIDIYQADANAWYDKMYDYYTARYGKPTKEEKGKQAAWESPAAYRVVLEKKTIKQAPGIRIRYMPLQL</sequence>
<feature type="signal peptide" evidence="1">
    <location>
        <begin position="1"/>
        <end position="20"/>
    </location>
</feature>
<evidence type="ECO:0000256" key="1">
    <source>
        <dbReference type="SAM" id="SignalP"/>
    </source>
</evidence>
<keyword evidence="3" id="KW-1185">Reference proteome</keyword>
<gene>
    <name evidence="2" type="ORF">FHS56_001998</name>
</gene>
<accession>A0A846MSE9</accession>
<organism evidence="2 3">
    <name type="scientific">Thermonema lapsum</name>
    <dbReference type="NCBI Taxonomy" id="28195"/>
    <lineage>
        <taxon>Bacteria</taxon>
        <taxon>Pseudomonadati</taxon>
        <taxon>Bacteroidota</taxon>
        <taxon>Cytophagia</taxon>
        <taxon>Cytophagales</taxon>
        <taxon>Thermonemataceae</taxon>
        <taxon>Thermonema</taxon>
    </lineage>
</organism>
<dbReference type="Proteomes" id="UP000537126">
    <property type="component" value="Unassembled WGS sequence"/>
</dbReference>
<evidence type="ECO:0000313" key="2">
    <source>
        <dbReference type="EMBL" id="NIK74473.1"/>
    </source>
</evidence>
<dbReference type="EMBL" id="JAASRN010000003">
    <property type="protein sequence ID" value="NIK74473.1"/>
    <property type="molecule type" value="Genomic_DNA"/>
</dbReference>
<comment type="caution">
    <text evidence="2">The sequence shown here is derived from an EMBL/GenBank/DDBJ whole genome shotgun (WGS) entry which is preliminary data.</text>
</comment>
<feature type="chain" id="PRO_5032554170" description="Lipoprotein" evidence="1">
    <location>
        <begin position="21"/>
        <end position="216"/>
    </location>
</feature>
<dbReference type="RefSeq" id="WP_166920279.1">
    <property type="nucleotide sequence ID" value="NZ_JAASRN010000003.1"/>
</dbReference>
<proteinExistence type="predicted"/>
<reference evidence="2 3" key="1">
    <citation type="submission" date="2020-03" db="EMBL/GenBank/DDBJ databases">
        <title>Genomic Encyclopedia of Type Strains, Phase IV (KMG-IV): sequencing the most valuable type-strain genomes for metagenomic binning, comparative biology and taxonomic classification.</title>
        <authorList>
            <person name="Goeker M."/>
        </authorList>
    </citation>
    <scope>NUCLEOTIDE SEQUENCE [LARGE SCALE GENOMIC DNA]</scope>
    <source>
        <strain evidence="2 3">DSM 5718</strain>
    </source>
</reference>
<evidence type="ECO:0008006" key="4">
    <source>
        <dbReference type="Google" id="ProtNLM"/>
    </source>
</evidence>
<keyword evidence="1" id="KW-0732">Signal</keyword>
<dbReference type="PROSITE" id="PS51257">
    <property type="entry name" value="PROKAR_LIPOPROTEIN"/>
    <property type="match status" value="1"/>
</dbReference>
<name>A0A846MSE9_9BACT</name>
<protein>
    <recommendedName>
        <fullName evidence="4">Lipoprotein</fullName>
    </recommendedName>
</protein>
<evidence type="ECO:0000313" key="3">
    <source>
        <dbReference type="Proteomes" id="UP000537126"/>
    </source>
</evidence>
<dbReference type="AlphaFoldDB" id="A0A846MSE9"/>